<dbReference type="GO" id="GO:0004792">
    <property type="term" value="F:thiosulfate-cyanide sulfurtransferase activity"/>
    <property type="evidence" value="ECO:0007669"/>
    <property type="project" value="TreeGrafter"/>
</dbReference>
<dbReference type="EMBL" id="KV423926">
    <property type="protein sequence ID" value="KZT61095.1"/>
    <property type="molecule type" value="Genomic_DNA"/>
</dbReference>
<name>A0A165IXA7_9BASI</name>
<sequence>MSATRSLSLSTRESLLVTPEEVSSWASGSYVPLDATWFMPASDRKAYDEFEKKRLPNARFFDVDKVASQHPLGLPHMMPDSQMFANACESLGIDRGTRLVFYDTYGIFSAPRALFTFKAFGHEEAVVLNGGLPRWEVEGHPLETHAPSAPWRSTYKPLPTLDESVIRSYEQVIGNAQLSRDDKTGELVVDARSQERYAGTVPEPRPGLPTGHIPNSLSLPFSTLLENHVDHSPTYTTMLPPEKLREVVETMLGAYANDVLSGKRSLVNSCGSGMTAAIVWLALQELGVKSALYDESWTGYAMRKESPLATGTD</sequence>
<organism evidence="4 5">
    <name type="scientific">Calocera cornea HHB12733</name>
    <dbReference type="NCBI Taxonomy" id="1353952"/>
    <lineage>
        <taxon>Eukaryota</taxon>
        <taxon>Fungi</taxon>
        <taxon>Dikarya</taxon>
        <taxon>Basidiomycota</taxon>
        <taxon>Agaricomycotina</taxon>
        <taxon>Dacrymycetes</taxon>
        <taxon>Dacrymycetales</taxon>
        <taxon>Dacrymycetaceae</taxon>
        <taxon>Calocera</taxon>
    </lineage>
</organism>
<keyword evidence="5" id="KW-1185">Reference proteome</keyword>
<dbReference type="InterPro" id="IPR045078">
    <property type="entry name" value="TST/MPST-like"/>
</dbReference>
<evidence type="ECO:0000313" key="4">
    <source>
        <dbReference type="EMBL" id="KZT61095.1"/>
    </source>
</evidence>
<dbReference type="FunCoup" id="A0A165IXA7">
    <property type="interactions" value="316"/>
</dbReference>
<evidence type="ECO:0000313" key="5">
    <source>
        <dbReference type="Proteomes" id="UP000076842"/>
    </source>
</evidence>
<dbReference type="AlphaFoldDB" id="A0A165IXA7"/>
<evidence type="ECO:0000256" key="2">
    <source>
        <dbReference type="ARBA" id="ARBA00022737"/>
    </source>
</evidence>
<dbReference type="SMART" id="SM00450">
    <property type="entry name" value="RHOD"/>
    <property type="match status" value="2"/>
</dbReference>
<keyword evidence="2" id="KW-0677">Repeat</keyword>
<gene>
    <name evidence="4" type="ORF">CALCODRAFT_480245</name>
</gene>
<dbReference type="SUPFAM" id="SSF52821">
    <property type="entry name" value="Rhodanese/Cell cycle control phosphatase"/>
    <property type="match status" value="2"/>
</dbReference>
<protein>
    <submittedName>
        <fullName evidence="4">Rhodanese-like protein</fullName>
    </submittedName>
</protein>
<dbReference type="InParanoid" id="A0A165IXA7"/>
<feature type="domain" description="Rhodanese" evidence="3">
    <location>
        <begin position="182"/>
        <end position="309"/>
    </location>
</feature>
<dbReference type="InterPro" id="IPR036873">
    <property type="entry name" value="Rhodanese-like_dom_sf"/>
</dbReference>
<dbReference type="PANTHER" id="PTHR11364">
    <property type="entry name" value="THIOSULFATE SULFERTANSFERASE"/>
    <property type="match status" value="1"/>
</dbReference>
<dbReference type="PANTHER" id="PTHR11364:SF27">
    <property type="entry name" value="SULFURTRANSFERASE"/>
    <property type="match status" value="1"/>
</dbReference>
<dbReference type="Pfam" id="PF00581">
    <property type="entry name" value="Rhodanese"/>
    <property type="match status" value="2"/>
</dbReference>
<dbReference type="PROSITE" id="PS50206">
    <property type="entry name" value="RHODANESE_3"/>
    <property type="match status" value="2"/>
</dbReference>
<evidence type="ECO:0000256" key="1">
    <source>
        <dbReference type="ARBA" id="ARBA00022679"/>
    </source>
</evidence>
<proteinExistence type="predicted"/>
<accession>A0A165IXA7</accession>
<dbReference type="CDD" id="cd01449">
    <property type="entry name" value="TST_Repeat_2"/>
    <property type="match status" value="1"/>
</dbReference>
<dbReference type="GO" id="GO:0005739">
    <property type="term" value="C:mitochondrion"/>
    <property type="evidence" value="ECO:0007669"/>
    <property type="project" value="TreeGrafter"/>
</dbReference>
<dbReference type="Gene3D" id="3.40.250.10">
    <property type="entry name" value="Rhodanese-like domain"/>
    <property type="match status" value="2"/>
</dbReference>
<keyword evidence="1" id="KW-0808">Transferase</keyword>
<evidence type="ECO:0000259" key="3">
    <source>
        <dbReference type="PROSITE" id="PS50206"/>
    </source>
</evidence>
<dbReference type="OrthoDB" id="270167at2759"/>
<feature type="domain" description="Rhodanese" evidence="3">
    <location>
        <begin position="26"/>
        <end position="144"/>
    </location>
</feature>
<reference evidence="4 5" key="1">
    <citation type="journal article" date="2016" name="Mol. Biol. Evol.">
        <title>Comparative Genomics of Early-Diverging Mushroom-Forming Fungi Provides Insights into the Origins of Lignocellulose Decay Capabilities.</title>
        <authorList>
            <person name="Nagy L.G."/>
            <person name="Riley R."/>
            <person name="Tritt A."/>
            <person name="Adam C."/>
            <person name="Daum C."/>
            <person name="Floudas D."/>
            <person name="Sun H."/>
            <person name="Yadav J.S."/>
            <person name="Pangilinan J."/>
            <person name="Larsson K.H."/>
            <person name="Matsuura K."/>
            <person name="Barry K."/>
            <person name="Labutti K."/>
            <person name="Kuo R."/>
            <person name="Ohm R.A."/>
            <person name="Bhattacharya S.S."/>
            <person name="Shirouzu T."/>
            <person name="Yoshinaga Y."/>
            <person name="Martin F.M."/>
            <person name="Grigoriev I.V."/>
            <person name="Hibbett D.S."/>
        </authorList>
    </citation>
    <scope>NUCLEOTIDE SEQUENCE [LARGE SCALE GENOMIC DNA]</scope>
    <source>
        <strain evidence="4 5">HHB12733</strain>
    </source>
</reference>
<dbReference type="CDD" id="cd01448">
    <property type="entry name" value="TST_Repeat_1"/>
    <property type="match status" value="1"/>
</dbReference>
<dbReference type="STRING" id="1353952.A0A165IXA7"/>
<dbReference type="InterPro" id="IPR001763">
    <property type="entry name" value="Rhodanese-like_dom"/>
</dbReference>
<dbReference type="Proteomes" id="UP000076842">
    <property type="component" value="Unassembled WGS sequence"/>
</dbReference>